<evidence type="ECO:0000256" key="1">
    <source>
        <dbReference type="SAM" id="MobiDB-lite"/>
    </source>
</evidence>
<organism evidence="3 4">
    <name type="scientific">Blyttiomyces helicus</name>
    <dbReference type="NCBI Taxonomy" id="388810"/>
    <lineage>
        <taxon>Eukaryota</taxon>
        <taxon>Fungi</taxon>
        <taxon>Fungi incertae sedis</taxon>
        <taxon>Chytridiomycota</taxon>
        <taxon>Chytridiomycota incertae sedis</taxon>
        <taxon>Chytridiomycetes</taxon>
        <taxon>Chytridiomycetes incertae sedis</taxon>
        <taxon>Blyttiomyces</taxon>
    </lineage>
</organism>
<feature type="region of interest" description="Disordered" evidence="1">
    <location>
        <begin position="104"/>
        <end position="125"/>
    </location>
</feature>
<keyword evidence="4" id="KW-1185">Reference proteome</keyword>
<accession>A0A4P9WNI3</accession>
<feature type="signal peptide" evidence="2">
    <location>
        <begin position="1"/>
        <end position="22"/>
    </location>
</feature>
<name>A0A4P9WNI3_9FUNG</name>
<feature type="region of interest" description="Disordered" evidence="1">
    <location>
        <begin position="47"/>
        <end position="66"/>
    </location>
</feature>
<proteinExistence type="predicted"/>
<feature type="compositionally biased region" description="Basic and acidic residues" evidence="1">
    <location>
        <begin position="52"/>
        <end position="66"/>
    </location>
</feature>
<feature type="compositionally biased region" description="Pro residues" evidence="1">
    <location>
        <begin position="527"/>
        <end position="547"/>
    </location>
</feature>
<evidence type="ECO:0000256" key="2">
    <source>
        <dbReference type="SAM" id="SignalP"/>
    </source>
</evidence>
<feature type="region of interest" description="Disordered" evidence="1">
    <location>
        <begin position="520"/>
        <end position="547"/>
    </location>
</feature>
<sequence length="547" mass="60846">MRPDAHWLPAIPALPILLLLTAEEGCHSPLLEPSLCPELILPQSFTPSKRKAGADNRAKGLRRKEGLASAHHHKYKRIGCFWIPLQSPNAYVLALPALRPAQPRQLASSHPLEEGEKRGAGRGSNRFGRGRACFAEADEPARDLASMISTTVLTISRSAEVRLADASFVDRQGAKLSRLIDATIMYHWGFPNYRGHKSSGQNVTTLLVEVGGFEVNSQGGGLLEGLERSGRSYQLPIPHGQKSTSLPQASLPSPPHAIVPCGNLFRHPVPTHTGPPLKIPRPAQRIHQHDHSVDLIRPRRVLAHLTTARLQRRTFRIHQGLNIFSQLQQQMGAQQLMNMQIQQQMQETMKGQTKAQQQIVSLSQQQPQQMTDECGLLLPLPGRSTAKQIPCWHHSTVWFNFIAKRSVFGTLFAQAFLLVCPRQQVTKVTSFVWRWRNVGYHLILLGKSIQWLLKDVEDNLCARYKGKPFPDWHGMLEQLQKKTMNKAQNHNALAGMSTSSGSWDEAHTTLTLSNGNLYSPTPSLGPLHPPDAPHKPLPGLPFQPSLP</sequence>
<protein>
    <submittedName>
        <fullName evidence="3">Uncharacterized protein</fullName>
    </submittedName>
</protein>
<keyword evidence="2" id="KW-0732">Signal</keyword>
<dbReference type="Proteomes" id="UP000269721">
    <property type="component" value="Unassembled WGS sequence"/>
</dbReference>
<dbReference type="AlphaFoldDB" id="A0A4P9WNI3"/>
<reference evidence="4" key="1">
    <citation type="journal article" date="2018" name="Nat. Microbiol.">
        <title>Leveraging single-cell genomics to expand the fungal tree of life.</title>
        <authorList>
            <person name="Ahrendt S.R."/>
            <person name="Quandt C.A."/>
            <person name="Ciobanu D."/>
            <person name="Clum A."/>
            <person name="Salamov A."/>
            <person name="Andreopoulos B."/>
            <person name="Cheng J.F."/>
            <person name="Woyke T."/>
            <person name="Pelin A."/>
            <person name="Henrissat B."/>
            <person name="Reynolds N.K."/>
            <person name="Benny G.L."/>
            <person name="Smith M.E."/>
            <person name="James T.Y."/>
            <person name="Grigoriev I.V."/>
        </authorList>
    </citation>
    <scope>NUCLEOTIDE SEQUENCE [LARGE SCALE GENOMIC DNA]</scope>
</reference>
<evidence type="ECO:0000313" key="4">
    <source>
        <dbReference type="Proteomes" id="UP000269721"/>
    </source>
</evidence>
<dbReference type="EMBL" id="KZ994312">
    <property type="protein sequence ID" value="RKO93258.1"/>
    <property type="molecule type" value="Genomic_DNA"/>
</dbReference>
<evidence type="ECO:0000313" key="3">
    <source>
        <dbReference type="EMBL" id="RKO93258.1"/>
    </source>
</evidence>
<feature type="chain" id="PRO_5020852010" evidence="2">
    <location>
        <begin position="23"/>
        <end position="547"/>
    </location>
</feature>
<gene>
    <name evidence="3" type="ORF">BDK51DRAFT_30086</name>
</gene>